<evidence type="ECO:0000256" key="1">
    <source>
        <dbReference type="SAM" id="SignalP"/>
    </source>
</evidence>
<dbReference type="Proteomes" id="UP000464657">
    <property type="component" value="Chromosome"/>
</dbReference>
<organism evidence="3 4">
    <name type="scientific">Kordia antarctica</name>
    <dbReference type="NCBI Taxonomy" id="1218801"/>
    <lineage>
        <taxon>Bacteria</taxon>
        <taxon>Pseudomonadati</taxon>
        <taxon>Bacteroidota</taxon>
        <taxon>Flavobacteriia</taxon>
        <taxon>Flavobacteriales</taxon>
        <taxon>Flavobacteriaceae</taxon>
        <taxon>Kordia</taxon>
    </lineage>
</organism>
<evidence type="ECO:0000259" key="2">
    <source>
        <dbReference type="Pfam" id="PF12697"/>
    </source>
</evidence>
<dbReference type="PANTHER" id="PTHR43798">
    <property type="entry name" value="MONOACYLGLYCEROL LIPASE"/>
    <property type="match status" value="1"/>
</dbReference>
<dbReference type="InterPro" id="IPR000073">
    <property type="entry name" value="AB_hydrolase_1"/>
</dbReference>
<keyword evidence="4" id="KW-1185">Reference proteome</keyword>
<dbReference type="RefSeq" id="WP_160130562.1">
    <property type="nucleotide sequence ID" value="NZ_CP019288.1"/>
</dbReference>
<gene>
    <name evidence="3" type="primary">menH_2</name>
    <name evidence="3" type="ORF">IMCC3317_33660</name>
</gene>
<name>A0A7L4ZMQ3_9FLAO</name>
<accession>A0A7L4ZMQ3</accession>
<protein>
    <submittedName>
        <fullName evidence="3">2-succinyl-6-hydroxy-2, 4-cyclohexadiene-1-carboxylate synthase</fullName>
        <ecNumber evidence="3">4.2.99.20</ecNumber>
    </submittedName>
</protein>
<dbReference type="GO" id="GO:0016020">
    <property type="term" value="C:membrane"/>
    <property type="evidence" value="ECO:0007669"/>
    <property type="project" value="TreeGrafter"/>
</dbReference>
<evidence type="ECO:0000313" key="3">
    <source>
        <dbReference type="EMBL" id="QHI37983.1"/>
    </source>
</evidence>
<dbReference type="Pfam" id="PF12697">
    <property type="entry name" value="Abhydrolase_6"/>
    <property type="match status" value="1"/>
</dbReference>
<reference evidence="3 4" key="1">
    <citation type="journal article" date="2013" name="Int. J. Syst. Evol. Microbiol.">
        <title>Kordia antarctica sp. nov., isolated from Antarctic seawater.</title>
        <authorList>
            <person name="Baek K."/>
            <person name="Choi A."/>
            <person name="Kang I."/>
            <person name="Lee K."/>
            <person name="Cho J.C."/>
        </authorList>
    </citation>
    <scope>NUCLEOTIDE SEQUENCE [LARGE SCALE GENOMIC DNA]</scope>
    <source>
        <strain evidence="3 4">IMCC3317</strain>
    </source>
</reference>
<dbReference type="GO" id="GO:0070205">
    <property type="term" value="F:2-succinyl-6-hydroxy-2,4-cyclohexadiene-1-carboxylate synthase activity"/>
    <property type="evidence" value="ECO:0007669"/>
    <property type="project" value="UniProtKB-EC"/>
</dbReference>
<dbReference type="InterPro" id="IPR050266">
    <property type="entry name" value="AB_hydrolase_sf"/>
</dbReference>
<dbReference type="EC" id="4.2.99.20" evidence="3"/>
<keyword evidence="3" id="KW-0456">Lyase</keyword>
<feature type="signal peptide" evidence="1">
    <location>
        <begin position="1"/>
        <end position="15"/>
    </location>
</feature>
<sequence length="292" mass="33047">MKTKLSILLFLFAFANLLGQETQKTPAFEVSVHGKGDTMFLIPGLSCSGNVWNETVKTYKDNYEIHVITLAGYGGVKPIASENILQEVKTELIGYIKKHKTKNSILIGHSIGGFTSLLIAIEDQNLVSKIIIVDSLPFLAGSYNDAVTVEVVKSSYGMMKEMYMPMDSLTLRNTLKQSINGMMRNKENLEFVVNDAAKSDRRTLGFTVFEMLSTDIRDDIQHIKTPTLVLTNWNKPIPQFPNFTRADKLKMYQKQYENCSSCTVKIIDKAEHFIMLDNPTEFYKEVSNFINE</sequence>
<dbReference type="KEGG" id="kan:IMCC3317_33660"/>
<feature type="domain" description="AB hydrolase-1" evidence="2">
    <location>
        <begin position="40"/>
        <end position="283"/>
    </location>
</feature>
<evidence type="ECO:0000313" key="4">
    <source>
        <dbReference type="Proteomes" id="UP000464657"/>
    </source>
</evidence>
<dbReference type="InterPro" id="IPR029058">
    <property type="entry name" value="AB_hydrolase_fold"/>
</dbReference>
<dbReference type="PANTHER" id="PTHR43798:SF33">
    <property type="entry name" value="HYDROLASE, PUTATIVE (AFU_ORTHOLOGUE AFUA_2G14860)-RELATED"/>
    <property type="match status" value="1"/>
</dbReference>
<dbReference type="AlphaFoldDB" id="A0A7L4ZMQ3"/>
<keyword evidence="1" id="KW-0732">Signal</keyword>
<dbReference type="OrthoDB" id="7172093at2"/>
<proteinExistence type="predicted"/>
<dbReference type="Gene3D" id="3.40.50.1820">
    <property type="entry name" value="alpha/beta hydrolase"/>
    <property type="match status" value="1"/>
</dbReference>
<feature type="chain" id="PRO_5029892973" evidence="1">
    <location>
        <begin position="16"/>
        <end position="292"/>
    </location>
</feature>
<dbReference type="EMBL" id="CP019288">
    <property type="protein sequence ID" value="QHI37983.1"/>
    <property type="molecule type" value="Genomic_DNA"/>
</dbReference>
<dbReference type="SUPFAM" id="SSF53474">
    <property type="entry name" value="alpha/beta-Hydrolases"/>
    <property type="match status" value="1"/>
</dbReference>